<sequence length="52" mass="5370">MGRVGPVAKEAVEAMRRTGAVLAGIAVAVPGLADVTRGVVTPAPNLYWRDLP</sequence>
<dbReference type="InterPro" id="IPR043129">
    <property type="entry name" value="ATPase_NBD"/>
</dbReference>
<dbReference type="Proteomes" id="UP000466345">
    <property type="component" value="Unassembled WGS sequence"/>
</dbReference>
<keyword evidence="2" id="KW-1185">Reference proteome</keyword>
<dbReference type="AlphaFoldDB" id="A0A7K0C8Y5"/>
<evidence type="ECO:0000313" key="1">
    <source>
        <dbReference type="EMBL" id="MQY09910.1"/>
    </source>
</evidence>
<gene>
    <name evidence="1" type="ORF">SRB5_00130</name>
</gene>
<dbReference type="SUPFAM" id="SSF53067">
    <property type="entry name" value="Actin-like ATPase domain"/>
    <property type="match status" value="1"/>
</dbReference>
<comment type="caution">
    <text evidence="1">The sequence shown here is derived from an EMBL/GenBank/DDBJ whole genome shotgun (WGS) entry which is preliminary data.</text>
</comment>
<protein>
    <submittedName>
        <fullName evidence="1">Uncharacterized protein</fullName>
    </submittedName>
</protein>
<dbReference type="EMBL" id="WEGJ01000001">
    <property type="protein sequence ID" value="MQY09910.1"/>
    <property type="molecule type" value="Genomic_DNA"/>
</dbReference>
<name>A0A7K0C8Y5_9ACTN</name>
<organism evidence="1 2">
    <name type="scientific">Streptomyces smaragdinus</name>
    <dbReference type="NCBI Taxonomy" id="2585196"/>
    <lineage>
        <taxon>Bacteria</taxon>
        <taxon>Bacillati</taxon>
        <taxon>Actinomycetota</taxon>
        <taxon>Actinomycetes</taxon>
        <taxon>Kitasatosporales</taxon>
        <taxon>Streptomycetaceae</taxon>
        <taxon>Streptomyces</taxon>
    </lineage>
</organism>
<proteinExistence type="predicted"/>
<reference evidence="1 2" key="1">
    <citation type="submission" date="2019-10" db="EMBL/GenBank/DDBJ databases">
        <title>Streptomyces smaragdinus sp. nov. and Streptomyces fabii sp. nov., isolated from the gut of fungus growing-termite Macrotermes natalensis.</title>
        <authorList>
            <person name="Schwitalla J."/>
            <person name="Benndorf R."/>
            <person name="Martin K."/>
            <person name="De Beer W."/>
            <person name="Kaster A.-K."/>
            <person name="Vollmers J."/>
            <person name="Poulsen M."/>
            <person name="Beemelmanns C."/>
        </authorList>
    </citation>
    <scope>NUCLEOTIDE SEQUENCE [LARGE SCALE GENOMIC DNA]</scope>
    <source>
        <strain evidence="1 2">RB5</strain>
    </source>
</reference>
<accession>A0A7K0C8Y5</accession>
<dbReference type="Gene3D" id="3.30.420.40">
    <property type="match status" value="1"/>
</dbReference>
<evidence type="ECO:0000313" key="2">
    <source>
        <dbReference type="Proteomes" id="UP000466345"/>
    </source>
</evidence>